<name>A0ABR1WW86_9PEZI</name>
<gene>
    <name evidence="1" type="ORF">PG994_002388</name>
</gene>
<dbReference type="EMBL" id="JAQQWL010000002">
    <property type="protein sequence ID" value="KAK8087414.1"/>
    <property type="molecule type" value="Genomic_DNA"/>
</dbReference>
<dbReference type="GeneID" id="92086860"/>
<proteinExistence type="predicted"/>
<accession>A0ABR1WW86</accession>
<evidence type="ECO:0000313" key="1">
    <source>
        <dbReference type="EMBL" id="KAK8087414.1"/>
    </source>
</evidence>
<organism evidence="1 2">
    <name type="scientific">Apiospora phragmitis</name>
    <dbReference type="NCBI Taxonomy" id="2905665"/>
    <lineage>
        <taxon>Eukaryota</taxon>
        <taxon>Fungi</taxon>
        <taxon>Dikarya</taxon>
        <taxon>Ascomycota</taxon>
        <taxon>Pezizomycotina</taxon>
        <taxon>Sordariomycetes</taxon>
        <taxon>Xylariomycetidae</taxon>
        <taxon>Amphisphaeriales</taxon>
        <taxon>Apiosporaceae</taxon>
        <taxon>Apiospora</taxon>
    </lineage>
</organism>
<comment type="caution">
    <text evidence="1">The sequence shown here is derived from an EMBL/GenBank/DDBJ whole genome shotgun (WGS) entry which is preliminary data.</text>
</comment>
<dbReference type="Proteomes" id="UP001480595">
    <property type="component" value="Unassembled WGS sequence"/>
</dbReference>
<sequence length="373" mass="41699">MSSNSTPSETSIELAARSFDLLSAIVKSSQTSSAIVRSTQELVKWLASECVQESIFTQCAELARSLAYPNEDALVVRASIAEADKKLHTLRAPLRLINSGSLGRLIAQDPEFSYMVTTVTSLSNFYKIDRITDTVCSMMFYHNGNPASAQYQYQVQRAPIRAVTLKIVESISRNVVNAGHSLQGIPEELSRLHVHLVDPSTFAALVRGIREATNDIVLRCDRFIGDITMWLLNHFHGTFEVVLRSQLVLKRQLGSEKQTVRFFVTNECADHKSCYLQECTVRGIRLYRIWLAYNLPPCCHERWHARNTTDAPSPSISVSREYVLVFASITSECNAQSGAEAPRPDDRKEDHELAFKTPCRGGTGIKFPTNIQG</sequence>
<reference evidence="1 2" key="1">
    <citation type="submission" date="2023-01" db="EMBL/GenBank/DDBJ databases">
        <title>Analysis of 21 Apiospora genomes using comparative genomics revels a genus with tremendous synthesis potential of carbohydrate active enzymes and secondary metabolites.</title>
        <authorList>
            <person name="Sorensen T."/>
        </authorList>
    </citation>
    <scope>NUCLEOTIDE SEQUENCE [LARGE SCALE GENOMIC DNA]</scope>
    <source>
        <strain evidence="1 2">CBS 135458</strain>
    </source>
</reference>
<evidence type="ECO:0000313" key="2">
    <source>
        <dbReference type="Proteomes" id="UP001480595"/>
    </source>
</evidence>
<dbReference type="RefSeq" id="XP_066721938.1">
    <property type="nucleotide sequence ID" value="XM_066853797.1"/>
</dbReference>
<protein>
    <submittedName>
        <fullName evidence="1">Uncharacterized protein</fullName>
    </submittedName>
</protein>
<keyword evidence="2" id="KW-1185">Reference proteome</keyword>